<organism evidence="1 2">
    <name type="scientific">Prunus armeniaca</name>
    <name type="common">Apricot</name>
    <name type="synonym">Armeniaca vulgaris</name>
    <dbReference type="NCBI Taxonomy" id="36596"/>
    <lineage>
        <taxon>Eukaryota</taxon>
        <taxon>Viridiplantae</taxon>
        <taxon>Streptophyta</taxon>
        <taxon>Embryophyta</taxon>
        <taxon>Tracheophyta</taxon>
        <taxon>Spermatophyta</taxon>
        <taxon>Magnoliopsida</taxon>
        <taxon>eudicotyledons</taxon>
        <taxon>Gunneridae</taxon>
        <taxon>Pentapetalae</taxon>
        <taxon>rosids</taxon>
        <taxon>fabids</taxon>
        <taxon>Rosales</taxon>
        <taxon>Rosaceae</taxon>
        <taxon>Amygdaloideae</taxon>
        <taxon>Amygdaleae</taxon>
        <taxon>Prunus</taxon>
    </lineage>
</organism>
<dbReference type="Proteomes" id="UP000507222">
    <property type="component" value="Unassembled WGS sequence"/>
</dbReference>
<evidence type="ECO:0000313" key="2">
    <source>
        <dbReference type="Proteomes" id="UP000507222"/>
    </source>
</evidence>
<sequence>MVMKTCTEIEDQNSCLTNVQAELKTMAPDNQNSASILTAAIRHTLNEARAAIQRSQSSVLYPSVTENN</sequence>
<reference evidence="1 2" key="1">
    <citation type="submission" date="2020-05" db="EMBL/GenBank/DDBJ databases">
        <authorList>
            <person name="Campoy J."/>
            <person name="Schneeberger K."/>
            <person name="Spophaly S."/>
        </authorList>
    </citation>
    <scope>NUCLEOTIDE SEQUENCE [LARGE SCALE GENOMIC DNA]</scope>
    <source>
        <strain evidence="1">PruArmRojPasFocal</strain>
    </source>
</reference>
<dbReference type="EMBL" id="CAEKDK010000006">
    <property type="protein sequence ID" value="CAB4285391.1"/>
    <property type="molecule type" value="Genomic_DNA"/>
</dbReference>
<protein>
    <recommendedName>
        <fullName evidence="3">Pectinesterase inhibitor domain-containing protein</fullName>
    </recommendedName>
</protein>
<evidence type="ECO:0008006" key="3">
    <source>
        <dbReference type="Google" id="ProtNLM"/>
    </source>
</evidence>
<name>A0A6J5VB16_PRUAR</name>
<evidence type="ECO:0000313" key="1">
    <source>
        <dbReference type="EMBL" id="CAB4285391.1"/>
    </source>
</evidence>
<proteinExistence type="predicted"/>
<accession>A0A6J5VB16</accession>
<gene>
    <name evidence="1" type="ORF">CURHAP_LOCUS41175</name>
</gene>
<dbReference type="AlphaFoldDB" id="A0A6J5VB16"/>